<evidence type="ECO:0008006" key="4">
    <source>
        <dbReference type="Google" id="ProtNLM"/>
    </source>
</evidence>
<protein>
    <recommendedName>
        <fullName evidence="4">Lipase</fullName>
    </recommendedName>
</protein>
<dbReference type="GO" id="GO:0016042">
    <property type="term" value="P:lipid catabolic process"/>
    <property type="evidence" value="ECO:0007669"/>
    <property type="project" value="InterPro"/>
</dbReference>
<dbReference type="EMBL" id="CP045921">
    <property type="protein sequence ID" value="QHN42410.1"/>
    <property type="molecule type" value="Genomic_DNA"/>
</dbReference>
<dbReference type="Pfam" id="PF03583">
    <property type="entry name" value="LIP"/>
    <property type="match status" value="1"/>
</dbReference>
<dbReference type="Gene3D" id="1.10.260.130">
    <property type="match status" value="1"/>
</dbReference>
<dbReference type="RefSeq" id="WP_260763720.1">
    <property type="nucleotide sequence ID" value="NZ_CP045921.1"/>
</dbReference>
<evidence type="ECO:0000256" key="1">
    <source>
        <dbReference type="SAM" id="SignalP"/>
    </source>
</evidence>
<evidence type="ECO:0000313" key="3">
    <source>
        <dbReference type="Proteomes" id="UP001059824"/>
    </source>
</evidence>
<dbReference type="InterPro" id="IPR005152">
    <property type="entry name" value="Lipase_secreted"/>
</dbReference>
<gene>
    <name evidence="2" type="ORF">GII36_00860</name>
</gene>
<organism evidence="2 3">
    <name type="scientific">Candidatus Mycosynbacter amalyticus</name>
    <dbReference type="NCBI Taxonomy" id="2665156"/>
    <lineage>
        <taxon>Bacteria</taxon>
        <taxon>Candidatus Saccharimonadota</taxon>
        <taxon>Candidatus Saccharimonadota incertae sedis</taxon>
        <taxon>Candidatus Mycosynbacter</taxon>
    </lineage>
</organism>
<evidence type="ECO:0000313" key="2">
    <source>
        <dbReference type="EMBL" id="QHN42410.1"/>
    </source>
</evidence>
<feature type="chain" id="PRO_5032936492" description="Lipase" evidence="1">
    <location>
        <begin position="32"/>
        <end position="428"/>
    </location>
</feature>
<dbReference type="AlphaFoldDB" id="A0A857MP08"/>
<dbReference type="GO" id="GO:0004806">
    <property type="term" value="F:triacylglycerol lipase activity"/>
    <property type="evidence" value="ECO:0007669"/>
    <property type="project" value="InterPro"/>
</dbReference>
<dbReference type="Gene3D" id="3.40.50.1820">
    <property type="entry name" value="alpha/beta hydrolase"/>
    <property type="match status" value="1"/>
</dbReference>
<sequence>MHKRYVTRVVTIVAALGLVLGLSLDTAPTQAKPIAPEAMQVAAVANTLGSTAEELQTALQILATGQARPRLLKPDRLADSFFDRPANVSGVPGVVVAARDISPRASASVGVRVRATQYKFVTRDSHGVADWATATLLLPVAMSKPQHILVFNDATDSLGLRCQPGAKLASGRQFDLAWGLKQGFGVLVPDHDGLDSEYAATRQTGHIVLDAMRVASRVHPNADFINVGYSGGGLSNYGASMFQQEYAPELNGRVTAYFSGGTPANLSAVVAQMDGDFVDSGILFAAVLGISREYPQVYTLYRPIGLAVGYLMRNACLEEFGALGLLSLPIDTFATPRALYSATARAVFADTDLVGHGRVIPADLLVYHSAGDEMIPYPQALRWYQEQQSSAAPGRARLLWTGSGTHSHYGQRMQSVLQHRILTHYWQN</sequence>
<dbReference type="SUPFAM" id="SSF53474">
    <property type="entry name" value="alpha/beta-Hydrolases"/>
    <property type="match status" value="1"/>
</dbReference>
<dbReference type="PANTHER" id="PTHR34853">
    <property type="match status" value="1"/>
</dbReference>
<keyword evidence="1" id="KW-0732">Signal</keyword>
<dbReference type="InterPro" id="IPR029058">
    <property type="entry name" value="AB_hydrolase_fold"/>
</dbReference>
<dbReference type="Proteomes" id="UP001059824">
    <property type="component" value="Chromosome"/>
</dbReference>
<dbReference type="KEGG" id="mama:GII36_00860"/>
<name>A0A857MP08_9BACT</name>
<proteinExistence type="predicted"/>
<reference evidence="2" key="1">
    <citation type="journal article" date="2021" name="Nat. Microbiol.">
        <title>Cocultivation of an ultrasmall environmental parasitic bacterium with lytic ability against bacteria associated with wastewater foams.</title>
        <authorList>
            <person name="Batinovic S."/>
            <person name="Rose J.J.A."/>
            <person name="Ratcliffe J."/>
            <person name="Seviour R.J."/>
            <person name="Petrovski S."/>
        </authorList>
    </citation>
    <scope>NUCLEOTIDE SEQUENCE</scope>
    <source>
        <strain evidence="2">JR1</strain>
    </source>
</reference>
<feature type="signal peptide" evidence="1">
    <location>
        <begin position="1"/>
        <end position="31"/>
    </location>
</feature>
<dbReference type="PANTHER" id="PTHR34853:SF1">
    <property type="entry name" value="LIPASE 5"/>
    <property type="match status" value="1"/>
</dbReference>
<accession>A0A857MP08</accession>
<keyword evidence="3" id="KW-1185">Reference proteome</keyword>